<organism evidence="1 2">
    <name type="scientific">Alicyclobacillus sendaiensis PA2</name>
    <dbReference type="NCBI Taxonomy" id="3029425"/>
    <lineage>
        <taxon>Bacteria</taxon>
        <taxon>Bacillati</taxon>
        <taxon>Bacillota</taxon>
        <taxon>Bacilli</taxon>
        <taxon>Bacillales</taxon>
        <taxon>Alicyclobacillaceae</taxon>
        <taxon>Alicyclobacillus</taxon>
    </lineage>
</organism>
<keyword evidence="2" id="KW-1185">Reference proteome</keyword>
<dbReference type="RefSeq" id="WP_283204726.1">
    <property type="nucleotide sequence ID" value="NZ_JASGCB010000049.1"/>
</dbReference>
<feature type="non-terminal residue" evidence="1">
    <location>
        <position position="117"/>
    </location>
</feature>
<dbReference type="EMBL" id="JASGCB010000049">
    <property type="protein sequence ID" value="MDI9261333.1"/>
    <property type="molecule type" value="Genomic_DNA"/>
</dbReference>
<evidence type="ECO:0000313" key="1">
    <source>
        <dbReference type="EMBL" id="MDI9261333.1"/>
    </source>
</evidence>
<sequence>MWLTLANDFCTAALTLTVQLAMRRLEVPIMRNTKASDELYDRFIKPAYGIVHHVVHEASCSRYVIFRKSLTKKNWGFVEQRLLALVNEVPDIAPRQFKYWLQNPPDDETEHQKQLGE</sequence>
<gene>
    <name evidence="1" type="ORF">QID03_14320</name>
</gene>
<dbReference type="Proteomes" id="UP001529245">
    <property type="component" value="Unassembled WGS sequence"/>
</dbReference>
<name>A0ABT6Y1X0_ALISE</name>
<protein>
    <submittedName>
        <fullName evidence="1">Uncharacterized protein</fullName>
    </submittedName>
</protein>
<reference evidence="1 2" key="1">
    <citation type="submission" date="2023-04" db="EMBL/GenBank/DDBJ databases">
        <title>A. sendaiensis sub sp. chiapanensis a novel subspecie with specific adaptation in bacterial cell wall isolated from an active volcano.</title>
        <authorList>
            <person name="Alvarez Gutierrez P.E."/>
            <person name="Ortiz Cortes L.Y."/>
        </authorList>
    </citation>
    <scope>NUCLEOTIDE SEQUENCE [LARGE SCALE GENOMIC DNA]</scope>
    <source>
        <strain evidence="1 2">PA2</strain>
    </source>
</reference>
<accession>A0ABT6Y1X0</accession>
<comment type="caution">
    <text evidence="1">The sequence shown here is derived from an EMBL/GenBank/DDBJ whole genome shotgun (WGS) entry which is preliminary data.</text>
</comment>
<evidence type="ECO:0000313" key="2">
    <source>
        <dbReference type="Proteomes" id="UP001529245"/>
    </source>
</evidence>
<proteinExistence type="predicted"/>